<sequence length="106" mass="12631">MIERKLVFSKFTSPNSQLNHFALFHDLWMGRYKLEEINCVYEQLKKLIERCTNRLPVQRPNLEECSRIIDDLNELTMEDSFQPLIIDKQQKVVRPIGFDGTNNWVC</sequence>
<protein>
    <submittedName>
        <fullName evidence="2">Uncharacterized protein</fullName>
    </submittedName>
</protein>
<organism evidence="1 2">
    <name type="scientific">Mesorhabditis belari</name>
    <dbReference type="NCBI Taxonomy" id="2138241"/>
    <lineage>
        <taxon>Eukaryota</taxon>
        <taxon>Metazoa</taxon>
        <taxon>Ecdysozoa</taxon>
        <taxon>Nematoda</taxon>
        <taxon>Chromadorea</taxon>
        <taxon>Rhabditida</taxon>
        <taxon>Rhabditina</taxon>
        <taxon>Rhabditomorpha</taxon>
        <taxon>Rhabditoidea</taxon>
        <taxon>Rhabditidae</taxon>
        <taxon>Mesorhabditinae</taxon>
        <taxon>Mesorhabditis</taxon>
    </lineage>
</organism>
<evidence type="ECO:0000313" key="2">
    <source>
        <dbReference type="WBParaSite" id="MBELARI_LOCUS12821"/>
    </source>
</evidence>
<evidence type="ECO:0000313" key="1">
    <source>
        <dbReference type="Proteomes" id="UP000887575"/>
    </source>
</evidence>
<dbReference type="Proteomes" id="UP000887575">
    <property type="component" value="Unassembled WGS sequence"/>
</dbReference>
<accession>A0AAF3EFQ5</accession>
<proteinExistence type="predicted"/>
<keyword evidence="1" id="KW-1185">Reference proteome</keyword>
<dbReference type="WBParaSite" id="MBELARI_LOCUS12821">
    <property type="protein sequence ID" value="MBELARI_LOCUS12821"/>
    <property type="gene ID" value="MBELARI_LOCUS12821"/>
</dbReference>
<dbReference type="AlphaFoldDB" id="A0AAF3EFQ5"/>
<reference evidence="2" key="1">
    <citation type="submission" date="2024-02" db="UniProtKB">
        <authorList>
            <consortium name="WormBaseParasite"/>
        </authorList>
    </citation>
    <scope>IDENTIFICATION</scope>
</reference>
<name>A0AAF3EFQ5_9BILA</name>